<dbReference type="EMBL" id="WBUI01000008">
    <property type="protein sequence ID" value="KAB2932727.1"/>
    <property type="molecule type" value="Genomic_DNA"/>
</dbReference>
<accession>A0A833LXH5</accession>
<comment type="caution">
    <text evidence="2">The sequence shown here is derived from an EMBL/GenBank/DDBJ whole genome shotgun (WGS) entry which is preliminary data.</text>
</comment>
<dbReference type="AlphaFoldDB" id="A0A833LXH5"/>
<evidence type="ECO:0000313" key="2">
    <source>
        <dbReference type="EMBL" id="KAB2932727.1"/>
    </source>
</evidence>
<evidence type="ECO:0000313" key="3">
    <source>
        <dbReference type="Proteomes" id="UP000460298"/>
    </source>
</evidence>
<feature type="chain" id="PRO_5032623694" evidence="1">
    <location>
        <begin position="22"/>
        <end position="130"/>
    </location>
</feature>
<proteinExistence type="predicted"/>
<organism evidence="2 3">
    <name type="scientific">Leptonema illini</name>
    <dbReference type="NCBI Taxonomy" id="183"/>
    <lineage>
        <taxon>Bacteria</taxon>
        <taxon>Pseudomonadati</taxon>
        <taxon>Spirochaetota</taxon>
        <taxon>Spirochaetia</taxon>
        <taxon>Leptospirales</taxon>
        <taxon>Leptospiraceae</taxon>
        <taxon>Leptonema</taxon>
    </lineage>
</organism>
<dbReference type="Proteomes" id="UP000460298">
    <property type="component" value="Unassembled WGS sequence"/>
</dbReference>
<keyword evidence="1" id="KW-0732">Signal</keyword>
<sequence>MKRKFLILLSLAFFLPGMLQAEVFPSYQEALTLAKSSWKERFPAEASNVSEVPPGRRLLYARVQGISVYYYRFSAELPRLYRAADDSIQQEEIPARTVEVWFRYQPQLKQGDFAFVRDDLLPGTDRRWLE</sequence>
<reference evidence="2 3" key="1">
    <citation type="submission" date="2019-10" db="EMBL/GenBank/DDBJ databases">
        <title>Extracellular Electron Transfer in a Candidatus Methanoperedens spp. Enrichment Culture.</title>
        <authorList>
            <person name="Berger S."/>
            <person name="Rangel Shaw D."/>
            <person name="Berben T."/>
            <person name="In 'T Zandt M."/>
            <person name="Frank J."/>
            <person name="Reimann J."/>
            <person name="Jetten M.S.M."/>
            <person name="Welte C.U."/>
        </authorList>
    </citation>
    <scope>NUCLEOTIDE SEQUENCE [LARGE SCALE GENOMIC DNA]</scope>
    <source>
        <strain evidence="2">SB12</strain>
    </source>
</reference>
<feature type="signal peptide" evidence="1">
    <location>
        <begin position="1"/>
        <end position="21"/>
    </location>
</feature>
<name>A0A833LXH5_9LEPT</name>
<evidence type="ECO:0000256" key="1">
    <source>
        <dbReference type="SAM" id="SignalP"/>
    </source>
</evidence>
<gene>
    <name evidence="2" type="ORF">F9K24_10130</name>
</gene>
<protein>
    <submittedName>
        <fullName evidence="2">Uncharacterized protein</fullName>
    </submittedName>
</protein>